<dbReference type="Gene3D" id="3.40.50.2300">
    <property type="match status" value="2"/>
</dbReference>
<dbReference type="InterPro" id="IPR000843">
    <property type="entry name" value="HTH_LacI"/>
</dbReference>
<dbReference type="Pfam" id="PF00356">
    <property type="entry name" value="LacI"/>
    <property type="match status" value="1"/>
</dbReference>
<dbReference type="Gene3D" id="1.10.260.40">
    <property type="entry name" value="lambda repressor-like DNA-binding domains"/>
    <property type="match status" value="1"/>
</dbReference>
<dbReference type="SUPFAM" id="SSF47413">
    <property type="entry name" value="lambda repressor-like DNA-binding domains"/>
    <property type="match status" value="1"/>
</dbReference>
<dbReference type="InterPro" id="IPR028082">
    <property type="entry name" value="Peripla_BP_I"/>
</dbReference>
<dbReference type="PANTHER" id="PTHR30146:SF149">
    <property type="entry name" value="HTH-TYPE TRANSCRIPTIONAL REGULATOR EBGR"/>
    <property type="match status" value="1"/>
</dbReference>
<dbReference type="Pfam" id="PF13377">
    <property type="entry name" value="Peripla_BP_3"/>
    <property type="match status" value="1"/>
</dbReference>
<keyword evidence="6" id="KW-1185">Reference proteome</keyword>
<accession>A0ABV5WRF7</accession>
<comment type="caution">
    <text evidence="5">The sequence shown here is derived from an EMBL/GenBank/DDBJ whole genome shotgun (WGS) entry which is preliminary data.</text>
</comment>
<organism evidence="5 6">
    <name type="scientific">Lactiplantibacillus modestisalitolerans</name>
    <dbReference type="NCBI Taxonomy" id="1457219"/>
    <lineage>
        <taxon>Bacteria</taxon>
        <taxon>Bacillati</taxon>
        <taxon>Bacillota</taxon>
        <taxon>Bacilli</taxon>
        <taxon>Lactobacillales</taxon>
        <taxon>Lactobacillaceae</taxon>
        <taxon>Lactiplantibacillus</taxon>
    </lineage>
</organism>
<dbReference type="RefSeq" id="WP_137642246.1">
    <property type="nucleotide sequence ID" value="NZ_BJEA01000007.1"/>
</dbReference>
<dbReference type="CDD" id="cd01392">
    <property type="entry name" value="HTH_LacI"/>
    <property type="match status" value="1"/>
</dbReference>
<sequence>MASISSIAKLAGVSKATVSRILNDDQSFSVSATTKKRVLEVAEKLNYKLTSPSGKGNVNNLHIAIVNCLRAEDELGDPYFRMIKNGIEERVKDWGMHVVSEVRPNDKDRNWQRFAALGAVIVLGTVAPDVLDEIYAYNQNIVVVNDARHFPKCDVIQNDFGPQTERVLDMMKAKGHRKIAFIGGRMALMDKNGLNEDSLVDVRETAYLDWMKRNGLADEISDHTTGWTSEDALVVMQELLKKERPTAVLVGSDPQAVGVYRAIQEAGLTIPNDIAVASFDDINMVSFLYPALTTVRPAAKEIGRQAVNLLRERVFGGRTASVGVTVNSELIVRESL</sequence>
<dbReference type="GO" id="GO:0003677">
    <property type="term" value="F:DNA binding"/>
    <property type="evidence" value="ECO:0007669"/>
    <property type="project" value="UniProtKB-KW"/>
</dbReference>
<dbReference type="SMART" id="SM00354">
    <property type="entry name" value="HTH_LACI"/>
    <property type="match status" value="1"/>
</dbReference>
<dbReference type="InterPro" id="IPR046335">
    <property type="entry name" value="LacI/GalR-like_sensor"/>
</dbReference>
<dbReference type="PANTHER" id="PTHR30146">
    <property type="entry name" value="LACI-RELATED TRANSCRIPTIONAL REPRESSOR"/>
    <property type="match status" value="1"/>
</dbReference>
<protein>
    <submittedName>
        <fullName evidence="5">LacI family DNA-binding transcriptional regulator</fullName>
    </submittedName>
</protein>
<dbReference type="CDD" id="cd01544">
    <property type="entry name" value="PBP1_GalR"/>
    <property type="match status" value="1"/>
</dbReference>
<evidence type="ECO:0000256" key="2">
    <source>
        <dbReference type="ARBA" id="ARBA00023125"/>
    </source>
</evidence>
<keyword evidence="3" id="KW-0804">Transcription</keyword>
<dbReference type="EMBL" id="JBHLZY010000005">
    <property type="protein sequence ID" value="MFB9768734.1"/>
    <property type="molecule type" value="Genomic_DNA"/>
</dbReference>
<dbReference type="Proteomes" id="UP001589691">
    <property type="component" value="Unassembled WGS sequence"/>
</dbReference>
<dbReference type="SUPFAM" id="SSF53822">
    <property type="entry name" value="Periplasmic binding protein-like I"/>
    <property type="match status" value="1"/>
</dbReference>
<evidence type="ECO:0000256" key="1">
    <source>
        <dbReference type="ARBA" id="ARBA00023015"/>
    </source>
</evidence>
<name>A0ABV5WRF7_9LACO</name>
<keyword evidence="1" id="KW-0805">Transcription regulation</keyword>
<dbReference type="PROSITE" id="PS50932">
    <property type="entry name" value="HTH_LACI_2"/>
    <property type="match status" value="1"/>
</dbReference>
<dbReference type="InterPro" id="IPR010982">
    <property type="entry name" value="Lambda_DNA-bd_dom_sf"/>
</dbReference>
<proteinExistence type="predicted"/>
<evidence type="ECO:0000313" key="6">
    <source>
        <dbReference type="Proteomes" id="UP001589691"/>
    </source>
</evidence>
<evidence type="ECO:0000256" key="3">
    <source>
        <dbReference type="ARBA" id="ARBA00023163"/>
    </source>
</evidence>
<reference evidence="5 6" key="1">
    <citation type="submission" date="2024-09" db="EMBL/GenBank/DDBJ databases">
        <authorList>
            <person name="Sun Q."/>
            <person name="Mori K."/>
        </authorList>
    </citation>
    <scope>NUCLEOTIDE SEQUENCE [LARGE SCALE GENOMIC DNA]</scope>
    <source>
        <strain evidence="5 6">TBRC 4576</strain>
    </source>
</reference>
<gene>
    <name evidence="5" type="ORF">ACFFLI_02455</name>
</gene>
<evidence type="ECO:0000259" key="4">
    <source>
        <dbReference type="PROSITE" id="PS50932"/>
    </source>
</evidence>
<feature type="domain" description="HTH lacI-type" evidence="4">
    <location>
        <begin position="2"/>
        <end position="59"/>
    </location>
</feature>
<keyword evidence="2 5" id="KW-0238">DNA-binding</keyword>
<evidence type="ECO:0000313" key="5">
    <source>
        <dbReference type="EMBL" id="MFB9768734.1"/>
    </source>
</evidence>